<dbReference type="InterPro" id="IPR035093">
    <property type="entry name" value="RelE/ParE_toxin_dom_sf"/>
</dbReference>
<gene>
    <name evidence="3" type="ORF">RFN28_21525</name>
</gene>
<dbReference type="Proteomes" id="UP001287059">
    <property type="component" value="Unassembled WGS sequence"/>
</dbReference>
<organism evidence="3 4">
    <name type="scientific">Mesorhizobium album</name>
    <dbReference type="NCBI Taxonomy" id="3072314"/>
    <lineage>
        <taxon>Bacteria</taxon>
        <taxon>Pseudomonadati</taxon>
        <taxon>Pseudomonadota</taxon>
        <taxon>Alphaproteobacteria</taxon>
        <taxon>Hyphomicrobiales</taxon>
        <taxon>Phyllobacteriaceae</taxon>
        <taxon>Mesorhizobium</taxon>
    </lineage>
</organism>
<dbReference type="InterPro" id="IPR051803">
    <property type="entry name" value="TA_system_RelE-like_toxin"/>
</dbReference>
<dbReference type="Gene3D" id="3.30.2310.20">
    <property type="entry name" value="RelE-like"/>
    <property type="match status" value="1"/>
</dbReference>
<proteinExistence type="inferred from homology"/>
<keyword evidence="2" id="KW-1277">Toxin-antitoxin system</keyword>
<evidence type="ECO:0000313" key="4">
    <source>
        <dbReference type="Proteomes" id="UP001287059"/>
    </source>
</evidence>
<comment type="caution">
    <text evidence="3">The sequence shown here is derived from an EMBL/GenBank/DDBJ whole genome shotgun (WGS) entry which is preliminary data.</text>
</comment>
<dbReference type="Pfam" id="PF05016">
    <property type="entry name" value="ParE_toxin"/>
    <property type="match status" value="1"/>
</dbReference>
<accession>A0ABU4Y234</accession>
<dbReference type="RefSeq" id="WP_320289230.1">
    <property type="nucleotide sequence ID" value="NZ_JAVIIW010000026.1"/>
</dbReference>
<sequence length="91" mass="10629">MELKWTSRALSDLVRLHDFLAPANGKAAARVVQALAAAPARLIEYPRIGEKLEEFEPREVRRILVGNYEIRYEIQNATIFVLRLWHTREDR</sequence>
<reference evidence="3 4" key="1">
    <citation type="submission" date="2023-08" db="EMBL/GenBank/DDBJ databases">
        <title>Implementing the SeqCode for naming new Mesorhizobium species isolated from Vachellia karroo root nodules.</title>
        <authorList>
            <person name="Van Lill M."/>
        </authorList>
    </citation>
    <scope>NUCLEOTIDE SEQUENCE [LARGE SCALE GENOMIC DNA]</scope>
    <source>
        <strain evidence="3 4">VK24D</strain>
    </source>
</reference>
<keyword evidence="4" id="KW-1185">Reference proteome</keyword>
<dbReference type="SUPFAM" id="SSF143011">
    <property type="entry name" value="RelE-like"/>
    <property type="match status" value="1"/>
</dbReference>
<dbReference type="PANTHER" id="PTHR33755:SF7">
    <property type="entry name" value="TOXIN MODULE OF TOXIN-ANTITOXIN SYSTEM RELE_STBE FAMILY"/>
    <property type="match status" value="1"/>
</dbReference>
<comment type="similarity">
    <text evidence="1">Belongs to the RelE toxin family.</text>
</comment>
<dbReference type="PANTHER" id="PTHR33755">
    <property type="entry name" value="TOXIN PARE1-RELATED"/>
    <property type="match status" value="1"/>
</dbReference>
<dbReference type="InterPro" id="IPR007712">
    <property type="entry name" value="RelE/ParE_toxin"/>
</dbReference>
<dbReference type="EMBL" id="JAVIIW010000026">
    <property type="protein sequence ID" value="MDX8481016.1"/>
    <property type="molecule type" value="Genomic_DNA"/>
</dbReference>
<evidence type="ECO:0000256" key="1">
    <source>
        <dbReference type="ARBA" id="ARBA00006226"/>
    </source>
</evidence>
<protein>
    <submittedName>
        <fullName evidence="3">Type II toxin-antitoxin system RelE/ParE family toxin</fullName>
    </submittedName>
</protein>
<name>A0ABU4Y234_9HYPH</name>
<evidence type="ECO:0000256" key="2">
    <source>
        <dbReference type="ARBA" id="ARBA00022649"/>
    </source>
</evidence>
<evidence type="ECO:0000313" key="3">
    <source>
        <dbReference type="EMBL" id="MDX8481016.1"/>
    </source>
</evidence>